<dbReference type="GO" id="GO:0004803">
    <property type="term" value="F:transposase activity"/>
    <property type="evidence" value="ECO:0007669"/>
    <property type="project" value="InterPro"/>
</dbReference>
<name>H1KYT4_9EURY</name>
<sequence length="143" mass="17478">MGIRVIFISKLIIVEDNTVYYTFLTNLDFEHAKDYLKIYKKRWNIETRFRMFKDLKIKTKSRTLKVRLFLFILRAIIHNFWIWMKHKNEIPYNLNYNLKEFIISINDFANLYCKPSFDYYGGNTRLCISNAYSEILINFFNIN</sequence>
<dbReference type="RefSeq" id="WP_007044394.1">
    <property type="nucleotide sequence ID" value="NZ_AGJL01000020.1"/>
</dbReference>
<protein>
    <recommendedName>
        <fullName evidence="1">Transposase IS4-like domain-containing protein</fullName>
    </recommendedName>
</protein>
<dbReference type="SUPFAM" id="SSF53098">
    <property type="entry name" value="Ribonuclease H-like"/>
    <property type="match status" value="1"/>
</dbReference>
<dbReference type="InterPro" id="IPR012337">
    <property type="entry name" value="RNaseH-like_sf"/>
</dbReference>
<organism evidence="2 3">
    <name type="scientific">Methanotorris formicicus Mc-S-70</name>
    <dbReference type="NCBI Taxonomy" id="647171"/>
    <lineage>
        <taxon>Archaea</taxon>
        <taxon>Methanobacteriati</taxon>
        <taxon>Methanobacteriota</taxon>
        <taxon>Methanomada group</taxon>
        <taxon>Methanococci</taxon>
        <taxon>Methanococcales</taxon>
        <taxon>Methanocaldococcaceae</taxon>
        <taxon>Methanotorris</taxon>
    </lineage>
</organism>
<dbReference type="GO" id="GO:0003677">
    <property type="term" value="F:DNA binding"/>
    <property type="evidence" value="ECO:0007669"/>
    <property type="project" value="InterPro"/>
</dbReference>
<feature type="domain" description="Transposase IS4-like" evidence="1">
    <location>
        <begin position="25"/>
        <end position="80"/>
    </location>
</feature>
<evidence type="ECO:0000313" key="3">
    <source>
        <dbReference type="Proteomes" id="UP000003706"/>
    </source>
</evidence>
<dbReference type="AlphaFoldDB" id="H1KYT4"/>
<dbReference type="STRING" id="647171.MetfoDRAFT_0957"/>
<dbReference type="GO" id="GO:0006313">
    <property type="term" value="P:DNA transposition"/>
    <property type="evidence" value="ECO:0007669"/>
    <property type="project" value="InterPro"/>
</dbReference>
<evidence type="ECO:0000313" key="2">
    <source>
        <dbReference type="EMBL" id="EHP86831.1"/>
    </source>
</evidence>
<dbReference type="InterPro" id="IPR002559">
    <property type="entry name" value="Transposase_11"/>
</dbReference>
<reference evidence="2 3" key="1">
    <citation type="submission" date="2011-09" db="EMBL/GenBank/DDBJ databases">
        <title>The draft genome of Methanotorris formicicus Mc-S-70.</title>
        <authorList>
            <consortium name="US DOE Joint Genome Institute (JGI-PGF)"/>
            <person name="Lucas S."/>
            <person name="Han J."/>
            <person name="Lapidus A."/>
            <person name="Cheng J.-F."/>
            <person name="Goodwin L."/>
            <person name="Pitluck S."/>
            <person name="Peters L."/>
            <person name="Land M.L."/>
            <person name="Hauser L."/>
            <person name="Sieprawska-Lupa M."/>
            <person name="Takai K."/>
            <person name="Miyazaki J."/>
            <person name="Whitman W."/>
            <person name="Woyke T.J."/>
        </authorList>
    </citation>
    <scope>NUCLEOTIDE SEQUENCE [LARGE SCALE GENOMIC DNA]</scope>
    <source>
        <strain evidence="2 3">Mc-S-70</strain>
    </source>
</reference>
<proteinExistence type="predicted"/>
<dbReference type="Pfam" id="PF01609">
    <property type="entry name" value="DDE_Tnp_1"/>
    <property type="match status" value="1"/>
</dbReference>
<accession>H1KYT4</accession>
<evidence type="ECO:0000259" key="1">
    <source>
        <dbReference type="Pfam" id="PF01609"/>
    </source>
</evidence>
<comment type="caution">
    <text evidence="2">The sequence shown here is derived from an EMBL/GenBank/DDBJ whole genome shotgun (WGS) entry which is preliminary data.</text>
</comment>
<dbReference type="OrthoDB" id="225944at2157"/>
<keyword evidence="3" id="KW-1185">Reference proteome</keyword>
<dbReference type="Proteomes" id="UP000003706">
    <property type="component" value="Unassembled WGS sequence"/>
</dbReference>
<dbReference type="EMBL" id="AGJL01000020">
    <property type="protein sequence ID" value="EHP86831.1"/>
    <property type="molecule type" value="Genomic_DNA"/>
</dbReference>
<gene>
    <name evidence="2" type="ORF">MetfoDRAFT_0957</name>
</gene>